<dbReference type="CDD" id="cd06342">
    <property type="entry name" value="PBP1_ABC_LIVBP-like"/>
    <property type="match status" value="1"/>
</dbReference>
<keyword evidence="6" id="KW-1185">Reference proteome</keyword>
<dbReference type="InterPro" id="IPR028081">
    <property type="entry name" value="Leu-bd"/>
</dbReference>
<dbReference type="InterPro" id="IPR028082">
    <property type="entry name" value="Peripla_BP_I"/>
</dbReference>
<dbReference type="Proteomes" id="UP000188929">
    <property type="component" value="Unassembled WGS sequence"/>
</dbReference>
<accession>A0A1V2IG81</accession>
<evidence type="ECO:0000313" key="6">
    <source>
        <dbReference type="Proteomes" id="UP000188929"/>
    </source>
</evidence>
<evidence type="ECO:0000256" key="3">
    <source>
        <dbReference type="SAM" id="SignalP"/>
    </source>
</evidence>
<name>A0A1V2IG81_9ACTN</name>
<dbReference type="Gene3D" id="3.40.50.2300">
    <property type="match status" value="2"/>
</dbReference>
<evidence type="ECO:0000313" key="5">
    <source>
        <dbReference type="EMBL" id="ONH32000.1"/>
    </source>
</evidence>
<dbReference type="PANTHER" id="PTHR47151:SF2">
    <property type="entry name" value="AMINO ACID BINDING PROTEIN"/>
    <property type="match status" value="1"/>
</dbReference>
<dbReference type="PROSITE" id="PS51257">
    <property type="entry name" value="PROKAR_LIPOPROTEIN"/>
    <property type="match status" value="1"/>
</dbReference>
<feature type="chain" id="PRO_5039187620" evidence="3">
    <location>
        <begin position="24"/>
        <end position="392"/>
    </location>
</feature>
<feature type="domain" description="Leucine-binding protein" evidence="4">
    <location>
        <begin position="41"/>
        <end position="378"/>
    </location>
</feature>
<dbReference type="RefSeq" id="WP_076814923.1">
    <property type="nucleotide sequence ID" value="NZ_MOMC01000014.1"/>
</dbReference>
<keyword evidence="2 3" id="KW-0732">Signal</keyword>
<comment type="similarity">
    <text evidence="1">Belongs to the leucine-binding protein family.</text>
</comment>
<dbReference type="AlphaFoldDB" id="A0A1V2IG81"/>
<comment type="caution">
    <text evidence="5">The sequence shown here is derived from an EMBL/GenBank/DDBJ whole genome shotgun (WGS) entry which is preliminary data.</text>
</comment>
<gene>
    <name evidence="5" type="ORF">BL253_07800</name>
</gene>
<dbReference type="Pfam" id="PF13458">
    <property type="entry name" value="Peripla_BP_6"/>
    <property type="match status" value="1"/>
</dbReference>
<protein>
    <submittedName>
        <fullName evidence="5">Branched chain amino acid ABC transporter substrate-binding protein</fullName>
    </submittedName>
</protein>
<evidence type="ECO:0000256" key="1">
    <source>
        <dbReference type="ARBA" id="ARBA00010062"/>
    </source>
</evidence>
<dbReference type="EMBL" id="MOMC01000014">
    <property type="protein sequence ID" value="ONH32000.1"/>
    <property type="molecule type" value="Genomic_DNA"/>
</dbReference>
<proteinExistence type="inferred from homology"/>
<dbReference type="SUPFAM" id="SSF53822">
    <property type="entry name" value="Periplasmic binding protein-like I"/>
    <property type="match status" value="1"/>
</dbReference>
<evidence type="ECO:0000259" key="4">
    <source>
        <dbReference type="Pfam" id="PF13458"/>
    </source>
</evidence>
<organism evidence="5 6">
    <name type="scientific">Pseudofrankia asymbiotica</name>
    <dbReference type="NCBI Taxonomy" id="1834516"/>
    <lineage>
        <taxon>Bacteria</taxon>
        <taxon>Bacillati</taxon>
        <taxon>Actinomycetota</taxon>
        <taxon>Actinomycetes</taxon>
        <taxon>Frankiales</taxon>
        <taxon>Frankiaceae</taxon>
        <taxon>Pseudofrankia</taxon>
    </lineage>
</organism>
<dbReference type="PANTHER" id="PTHR47151">
    <property type="entry name" value="LEU/ILE/VAL-BINDING ABC TRANSPORTER SUBUNIT"/>
    <property type="match status" value="1"/>
</dbReference>
<dbReference type="OrthoDB" id="9772589at2"/>
<sequence length="392" mass="40437">MGGLGRRLRLLEAAAAVAAVAVAAAGCGGGGDKAGAKKEFAIGFQGPLSGENQQLGINAYNGMLTAVDAANRSGKLPFTLRIVASDDQGSPEQGPTAAQKLVDNSRVIAVVGPIFSGATKSSEPLYSQAGLLSVSPSATNPQLTSLGFGSFFRVIAPDTIQGAAAADYIAKALKAKRVFSLDDRSDYGAGLSTALEKALKADNVTVTHDGVNPTKDYTSETTKIIAADPDAVYYSGYYAEFALLVKALRGRGYEGRILAGDGSNDDQLIEQAGADTAEGTLLTCACGDANSDPKAASFVAEFKRVNSGTKPGTYSGEAYDATEAIISVLAREGADATRTSVVSGFRAIDMPGVTKQIKFDSHGEVLGSTVYVYEVRDGKRVVLGPTSALLKP</sequence>
<evidence type="ECO:0000256" key="2">
    <source>
        <dbReference type="ARBA" id="ARBA00022729"/>
    </source>
</evidence>
<feature type="signal peptide" evidence="3">
    <location>
        <begin position="1"/>
        <end position="23"/>
    </location>
</feature>
<dbReference type="STRING" id="1834516.BL253_07800"/>
<reference evidence="6" key="1">
    <citation type="submission" date="2016-10" db="EMBL/GenBank/DDBJ databases">
        <title>Frankia sp. NRRL B-16386 Genome sequencing.</title>
        <authorList>
            <person name="Ghodhbane-Gtari F."/>
            <person name="Swanson E."/>
            <person name="Gueddou A."/>
            <person name="Hezbri K."/>
            <person name="Ktari K."/>
            <person name="Nouioui I."/>
            <person name="Morris K."/>
            <person name="Simpson S."/>
            <person name="Abebe-Akele F."/>
            <person name="Thomas K."/>
            <person name="Gtari M."/>
            <person name="Tisa L.S."/>
        </authorList>
    </citation>
    <scope>NUCLEOTIDE SEQUENCE [LARGE SCALE GENOMIC DNA]</scope>
    <source>
        <strain evidence="6">NRRL B-16386</strain>
    </source>
</reference>